<dbReference type="GO" id="GO:0000981">
    <property type="term" value="F:DNA-binding transcription factor activity, RNA polymerase II-specific"/>
    <property type="evidence" value="ECO:0007669"/>
    <property type="project" value="TreeGrafter"/>
</dbReference>
<evidence type="ECO:0000259" key="8">
    <source>
        <dbReference type="PROSITE" id="PS50118"/>
    </source>
</evidence>
<evidence type="ECO:0000313" key="10">
    <source>
        <dbReference type="Proteomes" id="UP000070133"/>
    </source>
</evidence>
<reference evidence="9 10" key="1">
    <citation type="submission" date="2015-07" db="EMBL/GenBank/DDBJ databases">
        <title>Comparative genomics of the Sigatoka disease complex on banana suggests a link between parallel evolutionary changes in Pseudocercospora fijiensis and Pseudocercospora eumusae and increased virulence on the banana host.</title>
        <authorList>
            <person name="Chang T.-C."/>
            <person name="Salvucci A."/>
            <person name="Crous P.W."/>
            <person name="Stergiopoulos I."/>
        </authorList>
    </citation>
    <scope>NUCLEOTIDE SEQUENCE [LARGE SCALE GENOMIC DNA]</scope>
    <source>
        <strain evidence="9 10">CBS 114824</strain>
    </source>
</reference>
<dbReference type="PROSITE" id="PS50118">
    <property type="entry name" value="HMG_BOX_2"/>
    <property type="match status" value="1"/>
</dbReference>
<feature type="compositionally biased region" description="Polar residues" evidence="7">
    <location>
        <begin position="13"/>
        <end position="23"/>
    </location>
</feature>
<dbReference type="InterPro" id="IPR009071">
    <property type="entry name" value="HMG_box_dom"/>
</dbReference>
<dbReference type="Gene3D" id="1.10.30.10">
    <property type="entry name" value="High mobility group box domain"/>
    <property type="match status" value="1"/>
</dbReference>
<feature type="region of interest" description="Disordered" evidence="7">
    <location>
        <begin position="1"/>
        <end position="35"/>
    </location>
</feature>
<dbReference type="PANTHER" id="PTHR45803">
    <property type="entry name" value="SOX100B"/>
    <property type="match status" value="1"/>
</dbReference>
<dbReference type="InterPro" id="IPR036910">
    <property type="entry name" value="HMG_box_dom_sf"/>
</dbReference>
<evidence type="ECO:0000256" key="1">
    <source>
        <dbReference type="ARBA" id="ARBA00004123"/>
    </source>
</evidence>
<feature type="compositionally biased region" description="Polar residues" evidence="7">
    <location>
        <begin position="509"/>
        <end position="532"/>
    </location>
</feature>
<dbReference type="Pfam" id="PF00505">
    <property type="entry name" value="HMG_box"/>
    <property type="match status" value="1"/>
</dbReference>
<evidence type="ECO:0000256" key="5">
    <source>
        <dbReference type="ARBA" id="ARBA00023242"/>
    </source>
</evidence>
<dbReference type="EMBL" id="LFZN01000006">
    <property type="protein sequence ID" value="KXT06504.1"/>
    <property type="molecule type" value="Genomic_DNA"/>
</dbReference>
<dbReference type="SUPFAM" id="SSF47095">
    <property type="entry name" value="HMG-box"/>
    <property type="match status" value="1"/>
</dbReference>
<evidence type="ECO:0000256" key="4">
    <source>
        <dbReference type="ARBA" id="ARBA00023163"/>
    </source>
</evidence>
<comment type="subcellular location">
    <subcellularLocation>
        <location evidence="1">Nucleus</location>
    </subcellularLocation>
</comment>
<feature type="region of interest" description="Disordered" evidence="7">
    <location>
        <begin position="78"/>
        <end position="146"/>
    </location>
</feature>
<keyword evidence="10" id="KW-1185">Reference proteome</keyword>
<evidence type="ECO:0000256" key="3">
    <source>
        <dbReference type="ARBA" id="ARBA00023125"/>
    </source>
</evidence>
<protein>
    <recommendedName>
        <fullName evidence="8">HMG box domain-containing protein</fullName>
    </recommendedName>
</protein>
<dbReference type="OrthoDB" id="2307332at2759"/>
<feature type="region of interest" description="Disordered" evidence="7">
    <location>
        <begin position="502"/>
        <end position="532"/>
    </location>
</feature>
<dbReference type="SMART" id="SM00398">
    <property type="entry name" value="HMG"/>
    <property type="match status" value="1"/>
</dbReference>
<dbReference type="AlphaFoldDB" id="A0A139HVJ4"/>
<evidence type="ECO:0000256" key="2">
    <source>
        <dbReference type="ARBA" id="ARBA00023015"/>
    </source>
</evidence>
<dbReference type="InterPro" id="IPR050917">
    <property type="entry name" value="SOX_TF"/>
</dbReference>
<feature type="compositionally biased region" description="Acidic residues" evidence="7">
    <location>
        <begin position="263"/>
        <end position="277"/>
    </location>
</feature>
<keyword evidence="5 6" id="KW-0539">Nucleus</keyword>
<dbReference type="CDD" id="cd01389">
    <property type="entry name" value="HMG-box_ROX1-like"/>
    <property type="match status" value="1"/>
</dbReference>
<dbReference type="PANTHER" id="PTHR45803:SF5">
    <property type="entry name" value="SOX100B"/>
    <property type="match status" value="1"/>
</dbReference>
<feature type="DNA-binding region" description="HMG box" evidence="6">
    <location>
        <begin position="180"/>
        <end position="248"/>
    </location>
</feature>
<evidence type="ECO:0000256" key="6">
    <source>
        <dbReference type="PROSITE-ProRule" id="PRU00267"/>
    </source>
</evidence>
<evidence type="ECO:0000256" key="7">
    <source>
        <dbReference type="SAM" id="MobiDB-lite"/>
    </source>
</evidence>
<comment type="caution">
    <text evidence="9">The sequence shown here is derived from an EMBL/GenBank/DDBJ whole genome shotgun (WGS) entry which is preliminary data.</text>
</comment>
<dbReference type="Proteomes" id="UP000070133">
    <property type="component" value="Unassembled WGS sequence"/>
</dbReference>
<sequence>MLAQGLTIRPPQQAATMTSTTLVHQGPSPEHDDYGLGEIAKHNAQVSTEQFPAYQEDSKGLGIYQDGYNALYSEEQSYIHNPPTPRSNTASEGIRTRSGRSTRGRTDSPFSTGKSRTRSPAPRSKKEKKNKLDKSKTPKLTAPLSVLTKDMTTPVRDIEAWVNRPREERLKEVEKKNGYIARPMNSFMLYRSAYANRTKQWCSQNNHQVVSAVAGESWPMEPEEVRNQFDEWAKTERQHHQEAHPQYKFSPSKSNNKRRRDEMSDDDEPSDLDDRDPDGEYRGSRNVRQRRNDREAAYLPSNVGFSSNPYYDHQLSGYEQSQYQWANPGRPLPSNVAYDQYGQTYDPRTGQYVHAIAQYQQNPYMQEAHVAPRVPTPGSLDGHQSLGGYGLPGGQVSEDLFSSSRTSTPMQHYNSYGQPMYPQYQTQHQQPTYYPVQSATPQPGSQQYEHAQYLTQTQEVIDPTLQAALDAAVAASTPIGQPQQNHFDDALADMTATDLSGMPAPEYYDQSTSPLDVNATLAPTWSPTQDLK</sequence>
<keyword evidence="3 6" id="KW-0238">DNA-binding</keyword>
<dbReference type="GO" id="GO:0000978">
    <property type="term" value="F:RNA polymerase II cis-regulatory region sequence-specific DNA binding"/>
    <property type="evidence" value="ECO:0007669"/>
    <property type="project" value="TreeGrafter"/>
</dbReference>
<dbReference type="GO" id="GO:0005634">
    <property type="term" value="C:nucleus"/>
    <property type="evidence" value="ECO:0007669"/>
    <property type="project" value="UniProtKB-SubCell"/>
</dbReference>
<organism evidence="9 10">
    <name type="scientific">Pseudocercospora eumusae</name>
    <dbReference type="NCBI Taxonomy" id="321146"/>
    <lineage>
        <taxon>Eukaryota</taxon>
        <taxon>Fungi</taxon>
        <taxon>Dikarya</taxon>
        <taxon>Ascomycota</taxon>
        <taxon>Pezizomycotina</taxon>
        <taxon>Dothideomycetes</taxon>
        <taxon>Dothideomycetidae</taxon>
        <taxon>Mycosphaerellales</taxon>
        <taxon>Mycosphaerellaceae</taxon>
        <taxon>Pseudocercospora</taxon>
    </lineage>
</organism>
<name>A0A139HVJ4_9PEZI</name>
<feature type="domain" description="HMG box" evidence="8">
    <location>
        <begin position="180"/>
        <end position="248"/>
    </location>
</feature>
<accession>A0A139HVJ4</accession>
<proteinExistence type="predicted"/>
<evidence type="ECO:0000313" key="9">
    <source>
        <dbReference type="EMBL" id="KXT06504.1"/>
    </source>
</evidence>
<feature type="compositionally biased region" description="Basic and acidic residues" evidence="7">
    <location>
        <begin position="235"/>
        <end position="245"/>
    </location>
</feature>
<dbReference type="STRING" id="321146.A0A139HVJ4"/>
<gene>
    <name evidence="9" type="ORF">AC578_6058</name>
</gene>
<keyword evidence="2" id="KW-0805">Transcription regulation</keyword>
<feature type="region of interest" description="Disordered" evidence="7">
    <location>
        <begin position="235"/>
        <end position="301"/>
    </location>
</feature>
<keyword evidence="4" id="KW-0804">Transcription</keyword>